<evidence type="ECO:0008006" key="4">
    <source>
        <dbReference type="Google" id="ProtNLM"/>
    </source>
</evidence>
<protein>
    <recommendedName>
        <fullName evidence="4">TonB-dependent receptor-like beta-barrel domain-containing protein</fullName>
    </recommendedName>
</protein>
<sequence length="288" mass="30011">MEPTNQVSEVVAEAAASEARRPNSDDPNNHPLYIFDSANPTSVSNDELGSPPDSFSGPGIGAGAAETAETREASSYVFGGAEYRDDEGWSPTLGGQIPVGNSGWFVRGSVTGSGGSTSAFRDVTTISTVNDPDLGPVIIENTTSVESRASRDFSVRAMVGYELPLSDRLSVEAALGFELISGSVQQLPAEGASLVPIARALGIAQNHATSELGYSRHDLSSARGAAELHVTYNLDSFDQTIAVIEGVIGTSIFEIRESDGCEGVPRLYCDLDGGFYGGVGARIQLGGD</sequence>
<proteinExistence type="predicted"/>
<comment type="caution">
    <text evidence="2">The sequence shown here is derived from an EMBL/GenBank/DDBJ whole genome shotgun (WGS) entry which is preliminary data.</text>
</comment>
<organism evidence="2 3">
    <name type="scientific">Hyphobacterium lacteum</name>
    <dbReference type="NCBI Taxonomy" id="3116575"/>
    <lineage>
        <taxon>Bacteria</taxon>
        <taxon>Pseudomonadati</taxon>
        <taxon>Pseudomonadota</taxon>
        <taxon>Alphaproteobacteria</taxon>
        <taxon>Maricaulales</taxon>
        <taxon>Maricaulaceae</taxon>
        <taxon>Hyphobacterium</taxon>
    </lineage>
</organism>
<evidence type="ECO:0000313" key="2">
    <source>
        <dbReference type="EMBL" id="MEE2526855.1"/>
    </source>
</evidence>
<dbReference type="EMBL" id="JAZDRP010000006">
    <property type="protein sequence ID" value="MEE2526855.1"/>
    <property type="molecule type" value="Genomic_DNA"/>
</dbReference>
<accession>A0ABU7LSG1</accession>
<evidence type="ECO:0000313" key="3">
    <source>
        <dbReference type="Proteomes" id="UP001354971"/>
    </source>
</evidence>
<name>A0ABU7LSG1_9PROT</name>
<dbReference type="RefSeq" id="WP_330199518.1">
    <property type="nucleotide sequence ID" value="NZ_JAZDRP010000006.1"/>
</dbReference>
<evidence type="ECO:0000256" key="1">
    <source>
        <dbReference type="SAM" id="MobiDB-lite"/>
    </source>
</evidence>
<feature type="compositionally biased region" description="Polar residues" evidence="1">
    <location>
        <begin position="38"/>
        <end position="47"/>
    </location>
</feature>
<gene>
    <name evidence="2" type="ORF">V0U79_10775</name>
</gene>
<dbReference type="Proteomes" id="UP001354971">
    <property type="component" value="Unassembled WGS sequence"/>
</dbReference>
<reference evidence="2 3" key="1">
    <citation type="submission" date="2024-01" db="EMBL/GenBank/DDBJ databases">
        <title>Hyphobacterium bacterium isolated from marine sediment.</title>
        <authorList>
            <person name="Zhao S."/>
        </authorList>
    </citation>
    <scope>NUCLEOTIDE SEQUENCE [LARGE SCALE GENOMIC DNA]</scope>
    <source>
        <strain evidence="3">HN65</strain>
    </source>
</reference>
<feature type="region of interest" description="Disordered" evidence="1">
    <location>
        <begin position="1"/>
        <end position="73"/>
    </location>
</feature>
<feature type="compositionally biased region" description="Low complexity" evidence="1">
    <location>
        <begin position="7"/>
        <end position="17"/>
    </location>
</feature>
<keyword evidence="3" id="KW-1185">Reference proteome</keyword>
<feature type="compositionally biased region" description="Basic and acidic residues" evidence="1">
    <location>
        <begin position="18"/>
        <end position="28"/>
    </location>
</feature>